<dbReference type="OrthoDB" id="1711136at2759"/>
<dbReference type="PROSITE" id="PS01196">
    <property type="entry name" value="PEPT_TRNA_HYDROL_2"/>
    <property type="match status" value="1"/>
</dbReference>
<evidence type="ECO:0000256" key="3">
    <source>
        <dbReference type="ARBA" id="ARBA00022801"/>
    </source>
</evidence>
<evidence type="ECO:0000256" key="1">
    <source>
        <dbReference type="ARBA" id="ARBA00013260"/>
    </source>
</evidence>
<protein>
    <recommendedName>
        <fullName evidence="1">peptidyl-tRNA hydrolase</fullName>
        <ecNumber evidence="1">3.1.1.29</ecNumber>
    </recommendedName>
</protein>
<comment type="similarity">
    <text evidence="5">Belongs to the PTH family.</text>
</comment>
<reference evidence="8" key="2">
    <citation type="submission" date="2015-01" db="EMBL/GenBank/DDBJ databases">
        <title>Evolutionary Origins and Diversification of the Mycorrhizal Mutualists.</title>
        <authorList>
            <consortium name="DOE Joint Genome Institute"/>
            <consortium name="Mycorrhizal Genomics Consortium"/>
            <person name="Kohler A."/>
            <person name="Kuo A."/>
            <person name="Nagy L.G."/>
            <person name="Floudas D."/>
            <person name="Copeland A."/>
            <person name="Barry K.W."/>
            <person name="Cichocki N."/>
            <person name="Veneault-Fourrey C."/>
            <person name="LaButti K."/>
            <person name="Lindquist E.A."/>
            <person name="Lipzen A."/>
            <person name="Lundell T."/>
            <person name="Morin E."/>
            <person name="Murat C."/>
            <person name="Riley R."/>
            <person name="Ohm R."/>
            <person name="Sun H."/>
            <person name="Tunlid A."/>
            <person name="Henrissat B."/>
            <person name="Grigoriev I.V."/>
            <person name="Hibbett D.S."/>
            <person name="Martin F."/>
        </authorList>
    </citation>
    <scope>NUCLEOTIDE SEQUENCE [LARGE SCALE GENOMIC DNA]</scope>
    <source>
        <strain evidence="8">MUT 4182</strain>
    </source>
</reference>
<reference evidence="7 8" key="1">
    <citation type="submission" date="2014-04" db="EMBL/GenBank/DDBJ databases">
        <authorList>
            <consortium name="DOE Joint Genome Institute"/>
            <person name="Kuo A."/>
            <person name="Girlanda M."/>
            <person name="Perotto S."/>
            <person name="Kohler A."/>
            <person name="Nagy L.G."/>
            <person name="Floudas D."/>
            <person name="Copeland A."/>
            <person name="Barry K.W."/>
            <person name="Cichocki N."/>
            <person name="Veneault-Fourrey C."/>
            <person name="LaButti K."/>
            <person name="Lindquist E.A."/>
            <person name="Lipzen A."/>
            <person name="Lundell T."/>
            <person name="Morin E."/>
            <person name="Murat C."/>
            <person name="Sun H."/>
            <person name="Tunlid A."/>
            <person name="Henrissat B."/>
            <person name="Grigoriev I.V."/>
            <person name="Hibbett D.S."/>
            <person name="Martin F."/>
            <person name="Nordberg H.P."/>
            <person name="Cantor M.N."/>
            <person name="Hua S.X."/>
        </authorList>
    </citation>
    <scope>NUCLEOTIDE SEQUENCE [LARGE SCALE GENOMIC DNA]</scope>
    <source>
        <strain evidence="7 8">MUT 4182</strain>
    </source>
</reference>
<dbReference type="InterPro" id="IPR036416">
    <property type="entry name" value="Pept_tRNA_hydro_sf"/>
</dbReference>
<dbReference type="EMBL" id="KN822983">
    <property type="protein sequence ID" value="KIO29410.1"/>
    <property type="molecule type" value="Genomic_DNA"/>
</dbReference>
<evidence type="ECO:0000256" key="4">
    <source>
        <dbReference type="ARBA" id="ARBA00022884"/>
    </source>
</evidence>
<evidence type="ECO:0000256" key="5">
    <source>
        <dbReference type="ARBA" id="ARBA00038063"/>
    </source>
</evidence>
<keyword evidence="2" id="KW-0820">tRNA-binding</keyword>
<dbReference type="AlphaFoldDB" id="A0A0C3QE79"/>
<organism evidence="7 8">
    <name type="scientific">Tulasnella calospora MUT 4182</name>
    <dbReference type="NCBI Taxonomy" id="1051891"/>
    <lineage>
        <taxon>Eukaryota</taxon>
        <taxon>Fungi</taxon>
        <taxon>Dikarya</taxon>
        <taxon>Basidiomycota</taxon>
        <taxon>Agaricomycotina</taxon>
        <taxon>Agaricomycetes</taxon>
        <taxon>Cantharellales</taxon>
        <taxon>Tulasnellaceae</taxon>
        <taxon>Tulasnella</taxon>
    </lineage>
</organism>
<dbReference type="Proteomes" id="UP000054248">
    <property type="component" value="Unassembled WGS sequence"/>
</dbReference>
<dbReference type="EC" id="3.1.1.29" evidence="1"/>
<dbReference type="InterPro" id="IPR018171">
    <property type="entry name" value="Pept_tRNA_hydro_CS"/>
</dbReference>
<dbReference type="NCBIfam" id="TIGR00447">
    <property type="entry name" value="pth"/>
    <property type="match status" value="1"/>
</dbReference>
<keyword evidence="4" id="KW-0694">RNA-binding</keyword>
<dbReference type="Gene3D" id="3.40.50.1470">
    <property type="entry name" value="Peptidyl-tRNA hydrolase"/>
    <property type="match status" value="1"/>
</dbReference>
<feature type="region of interest" description="Disordered" evidence="6">
    <location>
        <begin position="61"/>
        <end position="81"/>
    </location>
</feature>
<name>A0A0C3QE79_9AGAM</name>
<dbReference type="SUPFAM" id="SSF53178">
    <property type="entry name" value="Peptidyl-tRNA hydrolase-like"/>
    <property type="match status" value="1"/>
</dbReference>
<evidence type="ECO:0000256" key="6">
    <source>
        <dbReference type="SAM" id="MobiDB-lite"/>
    </source>
</evidence>
<gene>
    <name evidence="7" type="ORF">M407DRAFT_6224</name>
</gene>
<dbReference type="InterPro" id="IPR001328">
    <property type="entry name" value="Pept_tRNA_hydro"/>
</dbReference>
<sequence length="213" mass="23246">MTGKDSQPKHFLIVGLGNYTHPNTRHSVGQVVLDSLAERFQVPLSYDRSVMGWVGNTEIDILPQPQKGKGKGKQAADAAPPEPERIKFTFLKPKLLMNVSGKSVALTLRNKIRPSTNRSIIVLHDSLEQKPLKISPKYSGSANGHNGVRSTIDSLAGQDFHRIRLGIGRGPQDVADFVLEPLPSKELSHWDGTEAEGVSEVWKAVEAIVASAK</sequence>
<dbReference type="Pfam" id="PF01195">
    <property type="entry name" value="Pept_tRNA_hydro"/>
    <property type="match status" value="1"/>
</dbReference>
<dbReference type="STRING" id="1051891.A0A0C3QE79"/>
<accession>A0A0C3QE79</accession>
<keyword evidence="8" id="KW-1185">Reference proteome</keyword>
<dbReference type="GO" id="GO:0000049">
    <property type="term" value="F:tRNA binding"/>
    <property type="evidence" value="ECO:0007669"/>
    <property type="project" value="UniProtKB-KW"/>
</dbReference>
<dbReference type="HOGENOM" id="CLU_062456_2_3_1"/>
<evidence type="ECO:0000256" key="2">
    <source>
        <dbReference type="ARBA" id="ARBA00022555"/>
    </source>
</evidence>
<feature type="compositionally biased region" description="Low complexity" evidence="6">
    <location>
        <begin position="63"/>
        <end position="79"/>
    </location>
</feature>
<dbReference type="PANTHER" id="PTHR17224">
    <property type="entry name" value="PEPTIDYL-TRNA HYDROLASE"/>
    <property type="match status" value="1"/>
</dbReference>
<dbReference type="PANTHER" id="PTHR17224:SF1">
    <property type="entry name" value="PEPTIDYL-TRNA HYDROLASE"/>
    <property type="match status" value="1"/>
</dbReference>
<dbReference type="GO" id="GO:0004045">
    <property type="term" value="F:peptidyl-tRNA hydrolase activity"/>
    <property type="evidence" value="ECO:0007669"/>
    <property type="project" value="UniProtKB-EC"/>
</dbReference>
<evidence type="ECO:0000313" key="8">
    <source>
        <dbReference type="Proteomes" id="UP000054248"/>
    </source>
</evidence>
<proteinExistence type="inferred from homology"/>
<keyword evidence="3" id="KW-0378">Hydrolase</keyword>
<evidence type="ECO:0000313" key="7">
    <source>
        <dbReference type="EMBL" id="KIO29410.1"/>
    </source>
</evidence>